<evidence type="ECO:0000313" key="2">
    <source>
        <dbReference type="EMBL" id="KAG5486619.1"/>
    </source>
</evidence>
<feature type="region of interest" description="Disordered" evidence="1">
    <location>
        <begin position="202"/>
        <end position="381"/>
    </location>
</feature>
<feature type="region of interest" description="Disordered" evidence="1">
    <location>
        <begin position="134"/>
        <end position="165"/>
    </location>
</feature>
<feature type="region of interest" description="Disordered" evidence="1">
    <location>
        <begin position="648"/>
        <end position="668"/>
    </location>
</feature>
<dbReference type="EMBL" id="JAFHKP010000004">
    <property type="protein sequence ID" value="KAG5486619.1"/>
    <property type="molecule type" value="Genomic_DNA"/>
</dbReference>
<organism evidence="2 3">
    <name type="scientific">Leishmania enriettii</name>
    <dbReference type="NCBI Taxonomy" id="5663"/>
    <lineage>
        <taxon>Eukaryota</taxon>
        <taxon>Discoba</taxon>
        <taxon>Euglenozoa</taxon>
        <taxon>Kinetoplastea</taxon>
        <taxon>Metakinetoplastina</taxon>
        <taxon>Trypanosomatida</taxon>
        <taxon>Trypanosomatidae</taxon>
        <taxon>Leishmaniinae</taxon>
        <taxon>Leishmania</taxon>
    </lineage>
</organism>
<proteinExistence type="predicted"/>
<dbReference type="AlphaFoldDB" id="A0A836KTF5"/>
<feature type="region of interest" description="Disordered" evidence="1">
    <location>
        <begin position="20"/>
        <end position="62"/>
    </location>
</feature>
<comment type="caution">
    <text evidence="2">The sequence shown here is derived from an EMBL/GenBank/DDBJ whole genome shotgun (WGS) entry which is preliminary data.</text>
</comment>
<feature type="compositionally biased region" description="Low complexity" evidence="1">
    <location>
        <begin position="783"/>
        <end position="792"/>
    </location>
</feature>
<feature type="region of interest" description="Disordered" evidence="1">
    <location>
        <begin position="1174"/>
        <end position="1208"/>
    </location>
</feature>
<gene>
    <name evidence="2" type="ORF">CUR178_07986</name>
</gene>
<feature type="compositionally biased region" description="Basic and acidic residues" evidence="1">
    <location>
        <begin position="1099"/>
        <end position="1109"/>
    </location>
</feature>
<name>A0A836KTF5_LEIEN</name>
<dbReference type="RefSeq" id="XP_067695953.1">
    <property type="nucleotide sequence ID" value="XM_067839621.1"/>
</dbReference>
<feature type="region of interest" description="Disordered" evidence="1">
    <location>
        <begin position="1024"/>
        <end position="1154"/>
    </location>
</feature>
<feature type="compositionally biased region" description="Polar residues" evidence="1">
    <location>
        <begin position="347"/>
        <end position="362"/>
    </location>
</feature>
<feature type="compositionally biased region" description="Polar residues" evidence="1">
    <location>
        <begin position="923"/>
        <end position="932"/>
    </location>
</feature>
<reference evidence="2 3" key="1">
    <citation type="submission" date="2021-02" db="EMBL/GenBank/DDBJ databases">
        <title>Leishmania (Mundinia) enrietti genome sequencing and assembly.</title>
        <authorList>
            <person name="Almutairi H."/>
            <person name="Gatherer D."/>
        </authorList>
    </citation>
    <scope>NUCLEOTIDE SEQUENCE [LARGE SCALE GENOMIC DNA]</scope>
    <source>
        <strain evidence="2">CUR178</strain>
    </source>
</reference>
<feature type="compositionally biased region" description="Low complexity" evidence="1">
    <location>
        <begin position="206"/>
        <end position="218"/>
    </location>
</feature>
<dbReference type="GeneID" id="94175131"/>
<dbReference type="KEGG" id="lenr:94175131"/>
<feature type="compositionally biased region" description="Basic and acidic residues" evidence="1">
    <location>
        <begin position="142"/>
        <end position="154"/>
    </location>
</feature>
<feature type="compositionally biased region" description="Polar residues" evidence="1">
    <location>
        <begin position="24"/>
        <end position="51"/>
    </location>
</feature>
<evidence type="ECO:0000256" key="1">
    <source>
        <dbReference type="SAM" id="MobiDB-lite"/>
    </source>
</evidence>
<feature type="compositionally biased region" description="Low complexity" evidence="1">
    <location>
        <begin position="241"/>
        <end position="255"/>
    </location>
</feature>
<feature type="compositionally biased region" description="Polar residues" evidence="1">
    <location>
        <begin position="259"/>
        <end position="275"/>
    </location>
</feature>
<feature type="compositionally biased region" description="Basic and acidic residues" evidence="1">
    <location>
        <begin position="1058"/>
        <end position="1067"/>
    </location>
</feature>
<sequence length="1253" mass="132054">MATDKVQSSIASHTFDGMGLLDSSRMQAPSQALQGSSPVISTVSRPGSSSPKQKRFATANRGGALSNGALSGSLAEDTFVSAVTCARSAAAPRASTGATAVVSYPSASSVAALRGNTSRDYRAGYPQEALSLSTVPSSQNLSEHHIPRAHHGSERGAGAPPVAPSQQRTLLDAGAQSGDVTSQDFRGGRQSITVLRVVHDGAAQESARPPSSGSAAEAGSGGNAPVMYGVPAQPPGMRIVSRGSSAAPLGSSSPRVHVESTTPITPTVLTKSTVHTAMPQAVAAAGLRRRPPPQQPQRASLSRPPRPSGATSTPPPNPWRQPRASPSASAQGAAKATRPAPFPVPPSNTIASPAAPSPNNGSRPPLQPMRGASRSPEGQTAVVSATTINDAALQYHPSRNRAMREAGKPLLTGPATLQVSTTTLTTTIKKVRYLLPDEPFDPDAPDPSDIGGPTAEEETALLDPVNYTCAVHEVADRYPMRLRRLSAQGGDLLRDLRGSAGDQRGNGASHPTFLLDDGNRWVRTASRPAVATTRDPSGTVTAQLPSPPILQRAGVASEAAAPAANGRRFPARQRVATHAGTAQAPRGEEASGYLLQRHVQQTATGSRLVNGSVFEPPSVKKKYAERHREKHDEDQLSAAAVAQLAVDNEDKDARARPPQPQHQRRGTMEDLYDEILRRTQQHRRSALPATVLPSAAPPQALPAPPPRTTARAEPPTAKRRGWPPHLSSARPASLHGGNRGSPGAAPPPLSSSQPFIPIAYRDEGPSGSEVSILDKYPTPLMHSAPQPQQQASTPLDGTGAAATDSAWPRLPSSIPHPHLGARPQQPQVMPPRHSSSMSRDTPQLPGRERSVTPKVQLGNAPPRRPKQQQQQPASRYVTQDFGAAAALHDGSQMPKYTSGRFDDHNDAVLVPPSPPAGDLDHFYSSSSGTPHNSVPGLHGPRPRPPAQAPPSRQITEHTSSADVVPRPPAKSGEPRQQPYEKQLSSSYGSNAEADEGGCNAAALDSYYPDDETVLDGTFEDNTMTDVASRHTTRRHSSVDHIDGTLAPNGTMPAFGVRDAVEKVRRPLLEPYSRSTQVQEAAQSSKGNASSLQHQGQARSHRETRFDHRTQGSAPPPPQPPPAASAAASSSTRQRAAEGAAVYSRNGSSNASHAATLRLPAGNASVVAQAAHFQAHASSDSCDTDTQPVTVSERSENELGEDEDDGLLKKQPPLLVLGDEVFAPEGYEYVEEDDECDGESTHQVEAHLELERKH</sequence>
<keyword evidence="3" id="KW-1185">Reference proteome</keyword>
<evidence type="ECO:0000313" key="3">
    <source>
        <dbReference type="Proteomes" id="UP000674179"/>
    </source>
</evidence>
<protein>
    <submittedName>
        <fullName evidence="2">Uncharacterized protein</fullName>
    </submittedName>
</protein>
<feature type="compositionally biased region" description="Polar residues" evidence="1">
    <location>
        <begin position="1178"/>
        <end position="1191"/>
    </location>
</feature>
<feature type="compositionally biased region" description="Pro residues" evidence="1">
    <location>
        <begin position="695"/>
        <end position="707"/>
    </location>
</feature>
<feature type="region of interest" description="Disordered" evidence="1">
    <location>
        <begin position="681"/>
        <end position="1006"/>
    </location>
</feature>
<dbReference type="Proteomes" id="UP000674179">
    <property type="component" value="Chromosome 4"/>
</dbReference>
<feature type="compositionally biased region" description="Polar residues" evidence="1">
    <location>
        <begin position="1072"/>
        <end position="1097"/>
    </location>
</feature>
<accession>A0A836KTF5</accession>
<feature type="compositionally biased region" description="Pro residues" evidence="1">
    <location>
        <begin position="1113"/>
        <end position="1122"/>
    </location>
</feature>
<dbReference type="OrthoDB" id="267401at2759"/>